<keyword evidence="11" id="KW-0479">Metal-binding</keyword>
<name>A0A1V2H8S5_9PROT</name>
<keyword evidence="4 13" id="KW-0645">Protease</keyword>
<dbReference type="OrthoDB" id="9782003at2"/>
<evidence type="ECO:0000256" key="7">
    <source>
        <dbReference type="ARBA" id="ARBA00022833"/>
    </source>
</evidence>
<evidence type="ECO:0000259" key="12">
    <source>
        <dbReference type="PROSITE" id="PS50106"/>
    </source>
</evidence>
<keyword evidence="14" id="KW-1185">Reference proteome</keyword>
<keyword evidence="10 11" id="KW-0472">Membrane</keyword>
<keyword evidence="5 11" id="KW-0812">Transmembrane</keyword>
<feature type="transmembrane region" description="Helical" evidence="11">
    <location>
        <begin position="104"/>
        <end position="127"/>
    </location>
</feature>
<evidence type="ECO:0000256" key="4">
    <source>
        <dbReference type="ARBA" id="ARBA00022670"/>
    </source>
</evidence>
<evidence type="ECO:0000256" key="10">
    <source>
        <dbReference type="ARBA" id="ARBA00023136"/>
    </source>
</evidence>
<accession>A0A1V2H8S5</accession>
<dbReference type="Gene3D" id="2.30.42.10">
    <property type="match status" value="1"/>
</dbReference>
<dbReference type="InterPro" id="IPR036034">
    <property type="entry name" value="PDZ_sf"/>
</dbReference>
<evidence type="ECO:0000256" key="1">
    <source>
        <dbReference type="ARBA" id="ARBA00001947"/>
    </source>
</evidence>
<evidence type="ECO:0000313" key="14">
    <source>
        <dbReference type="Proteomes" id="UP000188879"/>
    </source>
</evidence>
<keyword evidence="9 11" id="KW-0482">Metalloprotease</keyword>
<dbReference type="Pfam" id="PF17820">
    <property type="entry name" value="PDZ_6"/>
    <property type="match status" value="1"/>
</dbReference>
<feature type="transmembrane region" description="Helical" evidence="11">
    <location>
        <begin position="331"/>
        <end position="349"/>
    </location>
</feature>
<dbReference type="Proteomes" id="UP000188879">
    <property type="component" value="Unassembled WGS sequence"/>
</dbReference>
<gene>
    <name evidence="13" type="ORF">BKE38_00480</name>
</gene>
<dbReference type="Pfam" id="PF02163">
    <property type="entry name" value="Peptidase_M50"/>
    <property type="match status" value="1"/>
</dbReference>
<dbReference type="GO" id="GO:0006508">
    <property type="term" value="P:proteolysis"/>
    <property type="evidence" value="ECO:0007669"/>
    <property type="project" value="UniProtKB-KW"/>
</dbReference>
<keyword evidence="8 11" id="KW-1133">Transmembrane helix</keyword>
<keyword evidence="6 11" id="KW-0378">Hydrolase</keyword>
<dbReference type="SUPFAM" id="SSF50156">
    <property type="entry name" value="PDZ domain-like"/>
    <property type="match status" value="1"/>
</dbReference>
<dbReference type="InterPro" id="IPR004387">
    <property type="entry name" value="Pept_M50_Zn"/>
</dbReference>
<dbReference type="NCBIfam" id="TIGR00054">
    <property type="entry name" value="RIP metalloprotease RseP"/>
    <property type="match status" value="1"/>
</dbReference>
<dbReference type="SMART" id="SM00228">
    <property type="entry name" value="PDZ"/>
    <property type="match status" value="1"/>
</dbReference>
<organism evidence="13 14">
    <name type="scientific">Teichococcus deserti</name>
    <dbReference type="NCBI Taxonomy" id="1817963"/>
    <lineage>
        <taxon>Bacteria</taxon>
        <taxon>Pseudomonadati</taxon>
        <taxon>Pseudomonadota</taxon>
        <taxon>Alphaproteobacteria</taxon>
        <taxon>Acetobacterales</taxon>
        <taxon>Roseomonadaceae</taxon>
        <taxon>Roseomonas</taxon>
    </lineage>
</organism>
<dbReference type="EC" id="3.4.24.-" evidence="11"/>
<evidence type="ECO:0000256" key="11">
    <source>
        <dbReference type="RuleBase" id="RU362031"/>
    </source>
</evidence>
<dbReference type="PANTHER" id="PTHR42837:SF2">
    <property type="entry name" value="MEMBRANE METALLOPROTEASE ARASP2, CHLOROPLASTIC-RELATED"/>
    <property type="match status" value="1"/>
</dbReference>
<dbReference type="GO" id="GO:0004222">
    <property type="term" value="F:metalloendopeptidase activity"/>
    <property type="evidence" value="ECO:0007669"/>
    <property type="project" value="InterPro"/>
</dbReference>
<evidence type="ECO:0000256" key="5">
    <source>
        <dbReference type="ARBA" id="ARBA00022692"/>
    </source>
</evidence>
<comment type="caution">
    <text evidence="13">The sequence shown here is derived from an EMBL/GenBank/DDBJ whole genome shotgun (WGS) entry which is preliminary data.</text>
</comment>
<protein>
    <recommendedName>
        <fullName evidence="11">Zinc metalloprotease</fullName>
        <ecNumber evidence="11">3.4.24.-</ecNumber>
    </recommendedName>
</protein>
<dbReference type="PANTHER" id="PTHR42837">
    <property type="entry name" value="REGULATOR OF SIGMA-E PROTEASE RSEP"/>
    <property type="match status" value="1"/>
</dbReference>
<keyword evidence="7 11" id="KW-0862">Zinc</keyword>
<dbReference type="GO" id="GO:0046872">
    <property type="term" value="F:metal ion binding"/>
    <property type="evidence" value="ECO:0007669"/>
    <property type="project" value="UniProtKB-KW"/>
</dbReference>
<feature type="domain" description="PDZ" evidence="12">
    <location>
        <begin position="138"/>
        <end position="174"/>
    </location>
</feature>
<evidence type="ECO:0000256" key="3">
    <source>
        <dbReference type="ARBA" id="ARBA00007931"/>
    </source>
</evidence>
<dbReference type="PROSITE" id="PS50106">
    <property type="entry name" value="PDZ"/>
    <property type="match status" value="1"/>
</dbReference>
<evidence type="ECO:0000256" key="6">
    <source>
        <dbReference type="ARBA" id="ARBA00022801"/>
    </source>
</evidence>
<proteinExistence type="inferred from homology"/>
<comment type="cofactor">
    <cofactor evidence="1 11">
        <name>Zn(2+)</name>
        <dbReference type="ChEBI" id="CHEBI:29105"/>
    </cofactor>
</comment>
<dbReference type="CDD" id="cd23081">
    <property type="entry name" value="cpPDZ_EcRseP-like"/>
    <property type="match status" value="1"/>
</dbReference>
<sequence>MNDTFRSALAFVVVLGVLVFIHEMGHYLAARWRGVHVEVFSIGFGKAIRSWTDKRGCQWRLSWLPLGGYVKLHGHEGPDDATPEQRAAWRPGETFHAKPVRDRAIVIAAGPAANFLLAIVLFGLLYATVGQPVPTTDVGQVNIGSAADRAGLRAGDRILSLDGQPVERFDQVQAHIQPRGGQPVELRIRRDGAESSITATPDQREVNGQTVGLLGISGGAPEFRRMDPVSGMVAGVVQTWDVTAQTVVALGQMITGRRGLDELGGPLRIAQISGQVAQLGIASMVSFVAVLSINLGLMNLFPIPMLDGGHLVFHAVEAIRGKPAKPRTIEYSFRAGFALLMVIFVFATFNDLGASALGRWVAGLIG</sequence>
<evidence type="ECO:0000313" key="13">
    <source>
        <dbReference type="EMBL" id="ONG59087.1"/>
    </source>
</evidence>
<dbReference type="InterPro" id="IPR008915">
    <property type="entry name" value="Peptidase_M50"/>
</dbReference>
<dbReference type="InterPro" id="IPR041489">
    <property type="entry name" value="PDZ_6"/>
</dbReference>
<feature type="transmembrane region" description="Helical" evidence="11">
    <location>
        <begin position="6"/>
        <end position="24"/>
    </location>
</feature>
<comment type="subcellular location">
    <subcellularLocation>
        <location evidence="2">Membrane</location>
        <topology evidence="2">Multi-pass membrane protein</topology>
    </subcellularLocation>
</comment>
<dbReference type="AlphaFoldDB" id="A0A1V2H8S5"/>
<dbReference type="InterPro" id="IPR001478">
    <property type="entry name" value="PDZ"/>
</dbReference>
<dbReference type="CDD" id="cd06163">
    <property type="entry name" value="S2P-M50_PDZ_RseP-like"/>
    <property type="match status" value="1"/>
</dbReference>
<dbReference type="RefSeq" id="WP_076955425.1">
    <property type="nucleotide sequence ID" value="NZ_MLCO01000004.1"/>
</dbReference>
<feature type="transmembrane region" description="Helical" evidence="11">
    <location>
        <begin position="276"/>
        <end position="297"/>
    </location>
</feature>
<dbReference type="GO" id="GO:0016020">
    <property type="term" value="C:membrane"/>
    <property type="evidence" value="ECO:0007669"/>
    <property type="project" value="UniProtKB-SubCell"/>
</dbReference>
<evidence type="ECO:0000256" key="2">
    <source>
        <dbReference type="ARBA" id="ARBA00004141"/>
    </source>
</evidence>
<comment type="similarity">
    <text evidence="3 11">Belongs to the peptidase M50B family.</text>
</comment>
<evidence type="ECO:0000256" key="8">
    <source>
        <dbReference type="ARBA" id="ARBA00022989"/>
    </source>
</evidence>
<dbReference type="EMBL" id="MLCO01000004">
    <property type="protein sequence ID" value="ONG59087.1"/>
    <property type="molecule type" value="Genomic_DNA"/>
</dbReference>
<evidence type="ECO:0000256" key="9">
    <source>
        <dbReference type="ARBA" id="ARBA00023049"/>
    </source>
</evidence>
<reference evidence="13 14" key="1">
    <citation type="submission" date="2016-10" db="EMBL/GenBank/DDBJ databases">
        <title>Draft Genome sequence of Roseomonas sp. strain M3.</title>
        <authorList>
            <person name="Subhash Y."/>
            <person name="Lee S."/>
        </authorList>
    </citation>
    <scope>NUCLEOTIDE SEQUENCE [LARGE SCALE GENOMIC DNA]</scope>
    <source>
        <strain evidence="13 14">M3</strain>
    </source>
</reference>